<feature type="compositionally biased region" description="Basic and acidic residues" evidence="1">
    <location>
        <begin position="10"/>
        <end position="32"/>
    </location>
</feature>
<organism evidence="2 3">
    <name type="scientific">Amanita muscaria (strain Koide BX008)</name>
    <dbReference type="NCBI Taxonomy" id="946122"/>
    <lineage>
        <taxon>Eukaryota</taxon>
        <taxon>Fungi</taxon>
        <taxon>Dikarya</taxon>
        <taxon>Basidiomycota</taxon>
        <taxon>Agaricomycotina</taxon>
        <taxon>Agaricomycetes</taxon>
        <taxon>Agaricomycetidae</taxon>
        <taxon>Agaricales</taxon>
        <taxon>Pluteineae</taxon>
        <taxon>Amanitaceae</taxon>
        <taxon>Amanita</taxon>
    </lineage>
</organism>
<dbReference type="Proteomes" id="UP000054549">
    <property type="component" value="Unassembled WGS sequence"/>
</dbReference>
<protein>
    <submittedName>
        <fullName evidence="2">Uncharacterized protein</fullName>
    </submittedName>
</protein>
<feature type="region of interest" description="Disordered" evidence="1">
    <location>
        <begin position="133"/>
        <end position="162"/>
    </location>
</feature>
<reference evidence="2 3" key="1">
    <citation type="submission" date="2014-04" db="EMBL/GenBank/DDBJ databases">
        <title>Evolutionary Origins and Diversification of the Mycorrhizal Mutualists.</title>
        <authorList>
            <consortium name="DOE Joint Genome Institute"/>
            <consortium name="Mycorrhizal Genomics Consortium"/>
            <person name="Kohler A."/>
            <person name="Kuo A."/>
            <person name="Nagy L.G."/>
            <person name="Floudas D."/>
            <person name="Copeland A."/>
            <person name="Barry K.W."/>
            <person name="Cichocki N."/>
            <person name="Veneault-Fourrey C."/>
            <person name="LaButti K."/>
            <person name="Lindquist E.A."/>
            <person name="Lipzen A."/>
            <person name="Lundell T."/>
            <person name="Morin E."/>
            <person name="Murat C."/>
            <person name="Riley R."/>
            <person name="Ohm R."/>
            <person name="Sun H."/>
            <person name="Tunlid A."/>
            <person name="Henrissat B."/>
            <person name="Grigoriev I.V."/>
            <person name="Hibbett D.S."/>
            <person name="Martin F."/>
        </authorList>
    </citation>
    <scope>NUCLEOTIDE SEQUENCE [LARGE SCALE GENOMIC DNA]</scope>
    <source>
        <strain evidence="2 3">Koide BX008</strain>
    </source>
</reference>
<gene>
    <name evidence="2" type="ORF">M378DRAFT_11091</name>
</gene>
<dbReference type="EMBL" id="KN818245">
    <property type="protein sequence ID" value="KIL64971.1"/>
    <property type="molecule type" value="Genomic_DNA"/>
</dbReference>
<dbReference type="InParanoid" id="A0A0C2X6R7"/>
<evidence type="ECO:0000313" key="2">
    <source>
        <dbReference type="EMBL" id="KIL64971.1"/>
    </source>
</evidence>
<name>A0A0C2X6R7_AMAMK</name>
<keyword evidence="3" id="KW-1185">Reference proteome</keyword>
<feature type="compositionally biased region" description="Polar residues" evidence="1">
    <location>
        <begin position="133"/>
        <end position="144"/>
    </location>
</feature>
<sequence>MPASSHKRKNSEEVDIQRKRPLVDRVTEEAQSRKAANGDDPGISNILTPPSQVPLVIPESPSMNHGTGDAQSREAGDPVDSDLTTRTEIPTIAIESPSMTLFQGSSNFQISNTNISAIGGNATIIRFGERNPNISIPAQASTTPRPQPVDHFPGDEGHPGVP</sequence>
<feature type="non-terminal residue" evidence="2">
    <location>
        <position position="162"/>
    </location>
</feature>
<dbReference type="AlphaFoldDB" id="A0A0C2X6R7"/>
<accession>A0A0C2X6R7</accession>
<dbReference type="HOGENOM" id="CLU_131028_0_0_1"/>
<evidence type="ECO:0000256" key="1">
    <source>
        <dbReference type="SAM" id="MobiDB-lite"/>
    </source>
</evidence>
<proteinExistence type="predicted"/>
<feature type="region of interest" description="Disordered" evidence="1">
    <location>
        <begin position="1"/>
        <end position="83"/>
    </location>
</feature>
<feature type="compositionally biased region" description="Basic and acidic residues" evidence="1">
    <location>
        <begin position="152"/>
        <end position="162"/>
    </location>
</feature>
<evidence type="ECO:0000313" key="3">
    <source>
        <dbReference type="Proteomes" id="UP000054549"/>
    </source>
</evidence>